<dbReference type="Proteomes" id="UP000572817">
    <property type="component" value="Unassembled WGS sequence"/>
</dbReference>
<dbReference type="PANTHER" id="PTHR48081">
    <property type="entry name" value="AB HYDROLASE SUPERFAMILY PROTEIN C4A8.06C"/>
    <property type="match status" value="1"/>
</dbReference>
<dbReference type="InterPro" id="IPR029058">
    <property type="entry name" value="AB_hydrolase_fold"/>
</dbReference>
<gene>
    <name evidence="3" type="ORF">GTA08_BOTSDO01861</name>
</gene>
<sequence>MPPLKLHCPSLLLPPPRSLCAHAKTNTPLCLGARRRHNYSTARHDVQVQCRSNGEVHLSILHAQYDPVKPSPILLFLPPGPLTETPPGHQDTLLRHLHQASNATVVSVDYRLTTHTHRFPTPIHDVLTAYDWIVANLAPLPQYSSQRRPHQARIGVCGELIGGSLATMLALTECRMGTHRIVAAAVNNPIVDWIFPSDLQQHDADAESENASDDFDHVSTAFADDGARPNKLKKTPAAHLSSWDRYAANPALPSSVLAHARDSLFPNSDAYFDRFASPVHFFRTPGIEYIVPVKTEDDLASELSSEVDEINELQHVLEKRRRSHRLYPPTGMGLKLPLLSVSLGEESVLRDQGEELVKLVKRSVIRDARSEDEAGRRVGLTLRPGAGLWSGPFREPDWREEVEAIGAWFGRVLS</sequence>
<feature type="domain" description="Alpha/beta hydrolase fold-3" evidence="2">
    <location>
        <begin position="88"/>
        <end position="275"/>
    </location>
</feature>
<evidence type="ECO:0000259" key="2">
    <source>
        <dbReference type="Pfam" id="PF07859"/>
    </source>
</evidence>
<dbReference type="GO" id="GO:0016787">
    <property type="term" value="F:hydrolase activity"/>
    <property type="evidence" value="ECO:0007669"/>
    <property type="project" value="UniProtKB-KW"/>
</dbReference>
<reference evidence="3" key="1">
    <citation type="submission" date="2020-04" db="EMBL/GenBank/DDBJ databases">
        <title>Genome Assembly and Annotation of Botryosphaeria dothidea sdau 11-99, a Latent Pathogen of Apple Fruit Ring Rot in China.</title>
        <authorList>
            <person name="Yu C."/>
            <person name="Diao Y."/>
            <person name="Lu Q."/>
            <person name="Zhao J."/>
            <person name="Cui S."/>
            <person name="Peng C."/>
            <person name="He B."/>
            <person name="Liu H."/>
        </authorList>
    </citation>
    <scope>NUCLEOTIDE SEQUENCE [LARGE SCALE GENOMIC DNA]</scope>
    <source>
        <strain evidence="3">Sdau11-99</strain>
    </source>
</reference>
<evidence type="ECO:0000313" key="4">
    <source>
        <dbReference type="Proteomes" id="UP000572817"/>
    </source>
</evidence>
<dbReference type="OrthoDB" id="5396420at2759"/>
<accession>A0A8H4J428</accession>
<dbReference type="Gene3D" id="3.40.50.1820">
    <property type="entry name" value="alpha/beta hydrolase"/>
    <property type="match status" value="1"/>
</dbReference>
<dbReference type="SUPFAM" id="SSF53474">
    <property type="entry name" value="alpha/beta-Hydrolases"/>
    <property type="match status" value="1"/>
</dbReference>
<dbReference type="Pfam" id="PF07859">
    <property type="entry name" value="Abhydrolase_3"/>
    <property type="match status" value="1"/>
</dbReference>
<name>A0A8H4J428_9PEZI</name>
<evidence type="ECO:0000256" key="1">
    <source>
        <dbReference type="ARBA" id="ARBA00022801"/>
    </source>
</evidence>
<keyword evidence="1 3" id="KW-0378">Hydrolase</keyword>
<dbReference type="AlphaFoldDB" id="A0A8H4J428"/>
<dbReference type="PANTHER" id="PTHR48081:SF8">
    <property type="entry name" value="ALPHA_BETA HYDROLASE FOLD-3 DOMAIN-CONTAINING PROTEIN-RELATED"/>
    <property type="match status" value="1"/>
</dbReference>
<comment type="caution">
    <text evidence="3">The sequence shown here is derived from an EMBL/GenBank/DDBJ whole genome shotgun (WGS) entry which is preliminary data.</text>
</comment>
<evidence type="ECO:0000313" key="3">
    <source>
        <dbReference type="EMBL" id="KAF4310428.1"/>
    </source>
</evidence>
<dbReference type="InterPro" id="IPR050300">
    <property type="entry name" value="GDXG_lipolytic_enzyme"/>
</dbReference>
<dbReference type="InterPro" id="IPR013094">
    <property type="entry name" value="AB_hydrolase_3"/>
</dbReference>
<proteinExistence type="predicted"/>
<dbReference type="EMBL" id="WWBZ02000016">
    <property type="protein sequence ID" value="KAF4310428.1"/>
    <property type="molecule type" value="Genomic_DNA"/>
</dbReference>
<organism evidence="3 4">
    <name type="scientific">Botryosphaeria dothidea</name>
    <dbReference type="NCBI Taxonomy" id="55169"/>
    <lineage>
        <taxon>Eukaryota</taxon>
        <taxon>Fungi</taxon>
        <taxon>Dikarya</taxon>
        <taxon>Ascomycota</taxon>
        <taxon>Pezizomycotina</taxon>
        <taxon>Dothideomycetes</taxon>
        <taxon>Dothideomycetes incertae sedis</taxon>
        <taxon>Botryosphaeriales</taxon>
        <taxon>Botryosphaeriaceae</taxon>
        <taxon>Botryosphaeria</taxon>
    </lineage>
</organism>
<keyword evidence="4" id="KW-1185">Reference proteome</keyword>
<protein>
    <submittedName>
        <fullName evidence="3">Alpha beta hydrolase</fullName>
    </submittedName>
</protein>